<dbReference type="GO" id="GO:0016301">
    <property type="term" value="F:kinase activity"/>
    <property type="evidence" value="ECO:0007669"/>
    <property type="project" value="UniProtKB-KW"/>
</dbReference>
<sequence>MSVNRPVVMSIAGFDPSGGAGILADIKTFEQHKVYGLGVLTANTIQSDKDVREVQWIPVLQIKEQIKLLMENWNLEWFKIGIVESSDVLQEVLLFILQHNPNAKIVWDPVLRSSSGFPFFKADHSIASLLKHITVLTPNLPEFEFLIGSDEEAVKLSQYTMIYLKGGHRENAQLGQDWLYWKGVKHILEPQVLGTTKHGSGCVLSSAICANLALNIPPISAFKKSKQYIEKVLNSNPSLLGWHT</sequence>
<gene>
    <name evidence="4" type="ORF">ACFSJU_18705</name>
</gene>
<accession>A0ABW4ZQN6</accession>
<evidence type="ECO:0000313" key="5">
    <source>
        <dbReference type="Proteomes" id="UP001597387"/>
    </source>
</evidence>
<evidence type="ECO:0000256" key="1">
    <source>
        <dbReference type="ARBA" id="ARBA00004948"/>
    </source>
</evidence>
<dbReference type="PANTHER" id="PTHR20858">
    <property type="entry name" value="PHOSPHOMETHYLPYRIMIDINE KINASE"/>
    <property type="match status" value="1"/>
</dbReference>
<dbReference type="EC" id="2.7.1.49" evidence="2"/>
<comment type="pathway">
    <text evidence="1">Cofactor biosynthesis; thiamine diphosphate biosynthesis.</text>
</comment>
<dbReference type="PANTHER" id="PTHR20858:SF17">
    <property type="entry name" value="HYDROXYMETHYLPYRIMIDINE_PHOSPHOMETHYLPYRIMIDINE KINASE THI20-RELATED"/>
    <property type="match status" value="1"/>
</dbReference>
<dbReference type="CDD" id="cd01169">
    <property type="entry name" value="HMPP_kinase"/>
    <property type="match status" value="1"/>
</dbReference>
<protein>
    <recommendedName>
        <fullName evidence="2">hydroxymethylpyrimidine kinase</fullName>
        <ecNumber evidence="2">2.7.1.49</ecNumber>
    </recommendedName>
</protein>
<dbReference type="SUPFAM" id="SSF53613">
    <property type="entry name" value="Ribokinase-like"/>
    <property type="match status" value="1"/>
</dbReference>
<dbReference type="Gene3D" id="3.40.1190.20">
    <property type="match status" value="1"/>
</dbReference>
<keyword evidence="4" id="KW-0808">Transferase</keyword>
<evidence type="ECO:0000259" key="3">
    <source>
        <dbReference type="Pfam" id="PF08543"/>
    </source>
</evidence>
<evidence type="ECO:0000313" key="4">
    <source>
        <dbReference type="EMBL" id="MFD2164443.1"/>
    </source>
</evidence>
<dbReference type="Pfam" id="PF08543">
    <property type="entry name" value="Phos_pyr_kin"/>
    <property type="match status" value="1"/>
</dbReference>
<organism evidence="4 5">
    <name type="scientific">Paradesertivirga mongoliensis</name>
    <dbReference type="NCBI Taxonomy" id="2100740"/>
    <lineage>
        <taxon>Bacteria</taxon>
        <taxon>Pseudomonadati</taxon>
        <taxon>Bacteroidota</taxon>
        <taxon>Sphingobacteriia</taxon>
        <taxon>Sphingobacteriales</taxon>
        <taxon>Sphingobacteriaceae</taxon>
        <taxon>Paradesertivirga</taxon>
    </lineage>
</organism>
<name>A0ABW4ZQN6_9SPHI</name>
<keyword evidence="5" id="KW-1185">Reference proteome</keyword>
<dbReference type="InterPro" id="IPR004399">
    <property type="entry name" value="HMP/HMP-P_kinase_dom"/>
</dbReference>
<feature type="domain" description="Pyridoxamine kinase/Phosphomethylpyrimidine kinase" evidence="3">
    <location>
        <begin position="15"/>
        <end position="238"/>
    </location>
</feature>
<comment type="caution">
    <text evidence="4">The sequence shown here is derived from an EMBL/GenBank/DDBJ whole genome shotgun (WGS) entry which is preliminary data.</text>
</comment>
<reference evidence="5" key="1">
    <citation type="journal article" date="2019" name="Int. J. Syst. Evol. Microbiol.">
        <title>The Global Catalogue of Microorganisms (GCM) 10K type strain sequencing project: providing services to taxonomists for standard genome sequencing and annotation.</title>
        <authorList>
            <consortium name="The Broad Institute Genomics Platform"/>
            <consortium name="The Broad Institute Genome Sequencing Center for Infectious Disease"/>
            <person name="Wu L."/>
            <person name="Ma J."/>
        </authorList>
    </citation>
    <scope>NUCLEOTIDE SEQUENCE [LARGE SCALE GENOMIC DNA]</scope>
    <source>
        <strain evidence="5">KCTC 42217</strain>
    </source>
</reference>
<keyword evidence="4" id="KW-0418">Kinase</keyword>
<dbReference type="Proteomes" id="UP001597387">
    <property type="component" value="Unassembled WGS sequence"/>
</dbReference>
<proteinExistence type="predicted"/>
<dbReference type="RefSeq" id="WP_255901864.1">
    <property type="nucleotide sequence ID" value="NZ_JAFMZO010000002.1"/>
</dbReference>
<dbReference type="EMBL" id="JBHUHZ010000004">
    <property type="protein sequence ID" value="MFD2164443.1"/>
    <property type="molecule type" value="Genomic_DNA"/>
</dbReference>
<dbReference type="InterPro" id="IPR013749">
    <property type="entry name" value="PM/HMP-P_kinase-1"/>
</dbReference>
<dbReference type="InterPro" id="IPR029056">
    <property type="entry name" value="Ribokinase-like"/>
</dbReference>
<evidence type="ECO:0000256" key="2">
    <source>
        <dbReference type="ARBA" id="ARBA00012135"/>
    </source>
</evidence>